<feature type="transmembrane region" description="Helical" evidence="3">
    <location>
        <begin position="12"/>
        <end position="31"/>
    </location>
</feature>
<keyword evidence="3" id="KW-0812">Transmembrane</keyword>
<dbReference type="PANTHER" id="PTHR36489">
    <property type="entry name" value="PROTEIN-COUPLED RECEPTOR GPR1, PUTATIVE-RELATED"/>
    <property type="match status" value="1"/>
</dbReference>
<feature type="compositionally biased region" description="Low complexity" evidence="2">
    <location>
        <begin position="56"/>
        <end position="69"/>
    </location>
</feature>
<organism evidence="4 5">
    <name type="scientific">Fragilariopsis cylindrus CCMP1102</name>
    <dbReference type="NCBI Taxonomy" id="635003"/>
    <lineage>
        <taxon>Eukaryota</taxon>
        <taxon>Sar</taxon>
        <taxon>Stramenopiles</taxon>
        <taxon>Ochrophyta</taxon>
        <taxon>Bacillariophyta</taxon>
        <taxon>Bacillariophyceae</taxon>
        <taxon>Bacillariophycidae</taxon>
        <taxon>Bacillariales</taxon>
        <taxon>Bacillariaceae</taxon>
        <taxon>Fragilariopsis</taxon>
    </lineage>
</organism>
<keyword evidence="1" id="KW-0175">Coiled coil</keyword>
<proteinExistence type="predicted"/>
<feature type="compositionally biased region" description="Polar residues" evidence="2">
    <location>
        <begin position="410"/>
        <end position="424"/>
    </location>
</feature>
<reference evidence="4 5" key="1">
    <citation type="submission" date="2016-09" db="EMBL/GenBank/DDBJ databases">
        <title>Extensive genetic diversity and differential bi-allelic expression allows diatom success in the polar Southern Ocean.</title>
        <authorList>
            <consortium name="DOE Joint Genome Institute"/>
            <person name="Mock T."/>
            <person name="Otillar R.P."/>
            <person name="Strauss J."/>
            <person name="Dupont C."/>
            <person name="Frickenhaus S."/>
            <person name="Maumus F."/>
            <person name="Mcmullan M."/>
            <person name="Sanges R."/>
            <person name="Schmutz J."/>
            <person name="Toseland A."/>
            <person name="Valas R."/>
            <person name="Veluchamy A."/>
            <person name="Ward B.J."/>
            <person name="Allen A."/>
            <person name="Barry K."/>
            <person name="Falciatore A."/>
            <person name="Ferrante M."/>
            <person name="Fortunato A.E."/>
            <person name="Gloeckner G."/>
            <person name="Gruber A."/>
            <person name="Hipkin R."/>
            <person name="Janech M."/>
            <person name="Kroth P."/>
            <person name="Leese F."/>
            <person name="Lindquist E."/>
            <person name="Lyon B.R."/>
            <person name="Martin J."/>
            <person name="Mayer C."/>
            <person name="Parker M."/>
            <person name="Quesneville H."/>
            <person name="Raymond J."/>
            <person name="Uhlig C."/>
            <person name="Valentin K.U."/>
            <person name="Worden A.Z."/>
            <person name="Armbrust E.V."/>
            <person name="Bowler C."/>
            <person name="Green B."/>
            <person name="Moulton V."/>
            <person name="Van Oosterhout C."/>
            <person name="Grigoriev I."/>
        </authorList>
    </citation>
    <scope>NUCLEOTIDE SEQUENCE [LARGE SCALE GENOMIC DNA]</scope>
    <source>
        <strain evidence="4 5">CCMP1102</strain>
    </source>
</reference>
<keyword evidence="3" id="KW-1133">Transmembrane helix</keyword>
<evidence type="ECO:0000313" key="5">
    <source>
        <dbReference type="Proteomes" id="UP000095751"/>
    </source>
</evidence>
<feature type="region of interest" description="Disordered" evidence="2">
    <location>
        <begin position="691"/>
        <end position="719"/>
    </location>
</feature>
<evidence type="ECO:0000256" key="2">
    <source>
        <dbReference type="SAM" id="MobiDB-lite"/>
    </source>
</evidence>
<feature type="region of interest" description="Disordered" evidence="2">
    <location>
        <begin position="56"/>
        <end position="80"/>
    </location>
</feature>
<dbReference type="PANTHER" id="PTHR36489:SF1">
    <property type="entry name" value="G-PROTEIN COUPLED RECEPTORS FAMILY 1 PROFILE DOMAIN-CONTAINING PROTEIN"/>
    <property type="match status" value="1"/>
</dbReference>
<feature type="region of interest" description="Disordered" evidence="2">
    <location>
        <begin position="153"/>
        <end position="181"/>
    </location>
</feature>
<protein>
    <submittedName>
        <fullName evidence="4">Uncharacterized protein</fullName>
    </submittedName>
</protein>
<dbReference type="KEGG" id="fcy:FRACYDRAFT_254475"/>
<feature type="region of interest" description="Disordered" evidence="2">
    <location>
        <begin position="349"/>
        <end position="507"/>
    </location>
</feature>
<dbReference type="AlphaFoldDB" id="A0A1E7EKP3"/>
<evidence type="ECO:0000256" key="3">
    <source>
        <dbReference type="SAM" id="Phobius"/>
    </source>
</evidence>
<feature type="compositionally biased region" description="Basic residues" evidence="2">
    <location>
        <begin position="699"/>
        <end position="716"/>
    </location>
</feature>
<accession>A0A1E7EKP3</accession>
<feature type="compositionally biased region" description="Pro residues" evidence="2">
    <location>
        <begin position="70"/>
        <end position="80"/>
    </location>
</feature>
<evidence type="ECO:0000256" key="1">
    <source>
        <dbReference type="SAM" id="Coils"/>
    </source>
</evidence>
<gene>
    <name evidence="4" type="ORF">FRACYDRAFT_254475</name>
</gene>
<feature type="compositionally biased region" description="Low complexity" evidence="2">
    <location>
        <begin position="171"/>
        <end position="181"/>
    </location>
</feature>
<feature type="compositionally biased region" description="Low complexity" evidence="2">
    <location>
        <begin position="472"/>
        <end position="498"/>
    </location>
</feature>
<evidence type="ECO:0000313" key="4">
    <source>
        <dbReference type="EMBL" id="OEU06458.1"/>
    </source>
</evidence>
<dbReference type="PRINTS" id="PR01217">
    <property type="entry name" value="PRICHEXTENSN"/>
</dbReference>
<feature type="region of interest" description="Disordered" evidence="2">
    <location>
        <begin position="211"/>
        <end position="247"/>
    </location>
</feature>
<name>A0A1E7EKP3_9STRA</name>
<dbReference type="Proteomes" id="UP000095751">
    <property type="component" value="Unassembled WGS sequence"/>
</dbReference>
<sequence length="765" mass="83703">MKKKSSNCYYYSFYYVVIAVFLVGSMIGDYFNNNILRGSNGNTNIFVHAKNAITQSPTQQPTYRPSQQPTQPPTPAPTPAPIVSATKLHFFVVAPILTDLEIIADQFTKTAYEVLFGTEDNAISRNANTDEDNEDEVNVRRLSHHHLFIRRNLQGDDGTTAPTIAPTEEGATPQPTPETIETTAPTIAPTEEGATPQPTPETAETTAPTIAPTEEGATPQPTPETAETTAPTIAPTEEGATPQPTPETIETTAPTIAPPFVPGTSEYNENVVEIKSTAFPDECTAEYGESIEAGKACIRVPMLIDSVDANLSKADLDQIGSDIASTVESGVFQDTLVTGGLDAAVFVPAPTQAPAPTNGFPTAPSPPTQRPTRAPTRTPTRDPTQEPTNGFPTAPSPPSSTWAPTRKPTQRPTQAPTQEPTNGFPTTPSRPPSSTRAPTREPTPKPTRGPTWEPTQRPSRAPTREPTRKPTQRPTQAPTREPTQTATQAPTQAPTRAPTPEPTKDPARERISRFVEEGQMFFVREDQIALDRNLSSPIFSSMTNQFNNIEWFCKPAFLPVNNNDGNYNNVVSSFITFKFDVKKFSDTGGYTAAWSVGTTNFGGSYEEYGTDYTIRTNRYKDVGNSSRSSTIQWTLDGLGSTMGLVTSGEGRWTFDTTESIFDVFKEALNGRELTGETCKAIYDEIYVEESTRNPTQAPKGKKSRKKNKTNKNRKSERKLQTTLLEDNYDDEENKEYVSLKEQVDKLEKTVAVLLGRLNETITIAS</sequence>
<keyword evidence="3" id="KW-0472">Membrane</keyword>
<dbReference type="InParanoid" id="A0A1E7EKP3"/>
<feature type="coiled-coil region" evidence="1">
    <location>
        <begin position="729"/>
        <end position="756"/>
    </location>
</feature>
<keyword evidence="5" id="KW-1185">Reference proteome</keyword>
<dbReference type="EMBL" id="KV784408">
    <property type="protein sequence ID" value="OEU06458.1"/>
    <property type="molecule type" value="Genomic_DNA"/>
</dbReference>